<gene>
    <name evidence="2" type="ORF">DSCOOX_31020</name>
</gene>
<dbReference type="Proteomes" id="UP000422108">
    <property type="component" value="Chromosome"/>
</dbReference>
<protein>
    <submittedName>
        <fullName evidence="2">Uncharacterized protein</fullName>
    </submittedName>
</protein>
<sequence>MRKSGVADQKKNQEDAAKPKGGRTTNSPPPNVSSVYPDEVKALGSNVDTLALSIDVLWDDTCYFEFLAEKKS</sequence>
<dbReference type="RefSeq" id="WP_155311037.1">
    <property type="nucleotide sequence ID" value="NZ_AP021879.1"/>
</dbReference>
<reference evidence="2 3" key="1">
    <citation type="submission" date="2019-11" db="EMBL/GenBank/DDBJ databases">
        <title>Comparative genomics of hydrocarbon-degrading Desulfosarcina strains.</title>
        <authorList>
            <person name="Watanabe M."/>
            <person name="Kojima H."/>
            <person name="Fukui M."/>
        </authorList>
    </citation>
    <scope>NUCLEOTIDE SEQUENCE [LARGE SCALE GENOMIC DNA]</scope>
    <source>
        <strain evidence="3">oXyS1</strain>
    </source>
</reference>
<accession>A0A5K8AB99</accession>
<organism evidence="2 3">
    <name type="scientific">Desulfosarcina ovata subsp. ovata</name>
    <dbReference type="NCBI Taxonomy" id="2752305"/>
    <lineage>
        <taxon>Bacteria</taxon>
        <taxon>Pseudomonadati</taxon>
        <taxon>Thermodesulfobacteriota</taxon>
        <taxon>Desulfobacteria</taxon>
        <taxon>Desulfobacterales</taxon>
        <taxon>Desulfosarcinaceae</taxon>
        <taxon>Desulfosarcina</taxon>
    </lineage>
</organism>
<feature type="region of interest" description="Disordered" evidence="1">
    <location>
        <begin position="1"/>
        <end position="37"/>
    </location>
</feature>
<evidence type="ECO:0000313" key="3">
    <source>
        <dbReference type="Proteomes" id="UP000422108"/>
    </source>
</evidence>
<proteinExistence type="predicted"/>
<dbReference type="AlphaFoldDB" id="A0A5K8AB99"/>
<name>A0A5K8AB99_9BACT</name>
<feature type="compositionally biased region" description="Basic and acidic residues" evidence="1">
    <location>
        <begin position="8"/>
        <end position="18"/>
    </location>
</feature>
<evidence type="ECO:0000256" key="1">
    <source>
        <dbReference type="SAM" id="MobiDB-lite"/>
    </source>
</evidence>
<dbReference type="EMBL" id="AP021879">
    <property type="protein sequence ID" value="BBO89922.1"/>
    <property type="molecule type" value="Genomic_DNA"/>
</dbReference>
<keyword evidence="3" id="KW-1185">Reference proteome</keyword>
<evidence type="ECO:0000313" key="2">
    <source>
        <dbReference type="EMBL" id="BBO89922.1"/>
    </source>
</evidence>